<protein>
    <submittedName>
        <fullName evidence="3">DUF1080 domain-containing protein</fullName>
    </submittedName>
</protein>
<keyword evidence="4" id="KW-1185">Reference proteome</keyword>
<evidence type="ECO:0000313" key="3">
    <source>
        <dbReference type="EMBL" id="MEK7951510.1"/>
    </source>
</evidence>
<dbReference type="EMBL" id="JBBUKT010000004">
    <property type="protein sequence ID" value="MEK7951510.1"/>
    <property type="molecule type" value="Genomic_DNA"/>
</dbReference>
<evidence type="ECO:0000313" key="4">
    <source>
        <dbReference type="Proteomes" id="UP001371305"/>
    </source>
</evidence>
<reference evidence="3 4" key="1">
    <citation type="submission" date="2024-04" db="EMBL/GenBank/DDBJ databases">
        <title>Luteolibacter sp. isolated from soil.</title>
        <authorList>
            <person name="An J."/>
        </authorList>
    </citation>
    <scope>NUCLEOTIDE SEQUENCE [LARGE SCALE GENOMIC DNA]</scope>
    <source>
        <strain evidence="3 4">Y139</strain>
    </source>
</reference>
<sequence length="194" mass="21498">MKALVSSILLIVSASLAIAEPLTPEGKLDLFEIKGPKECWSIQDGVITGKNVPEKKGSILWTKAKYKDFTLEGEFRYTNPIDSGVFIRHENDQIQFGISGSLKRDMTCSPYIAKTGKYPVEANVKDIFKDGEWNKFVITAKGPHYVVTLNGKQVLDYTSETALEEGPIGFQVHPGVVMTVEFRKLEVKTEAAGK</sequence>
<evidence type="ECO:0000259" key="2">
    <source>
        <dbReference type="Pfam" id="PF06439"/>
    </source>
</evidence>
<dbReference type="Pfam" id="PF06439">
    <property type="entry name" value="3keto-disac_hyd"/>
    <property type="match status" value="1"/>
</dbReference>
<feature type="chain" id="PRO_5046120363" evidence="1">
    <location>
        <begin position="20"/>
        <end position="194"/>
    </location>
</feature>
<dbReference type="Proteomes" id="UP001371305">
    <property type="component" value="Unassembled WGS sequence"/>
</dbReference>
<accession>A0ABU9AXZ6</accession>
<keyword evidence="1" id="KW-0732">Signal</keyword>
<comment type="caution">
    <text evidence="3">The sequence shown here is derived from an EMBL/GenBank/DDBJ whole genome shotgun (WGS) entry which is preliminary data.</text>
</comment>
<dbReference type="RefSeq" id="WP_341405113.1">
    <property type="nucleotide sequence ID" value="NZ_JBBUKT010000004.1"/>
</dbReference>
<organism evidence="3 4">
    <name type="scientific">Luteolibacter soli</name>
    <dbReference type="NCBI Taxonomy" id="3135280"/>
    <lineage>
        <taxon>Bacteria</taxon>
        <taxon>Pseudomonadati</taxon>
        <taxon>Verrucomicrobiota</taxon>
        <taxon>Verrucomicrobiia</taxon>
        <taxon>Verrucomicrobiales</taxon>
        <taxon>Verrucomicrobiaceae</taxon>
        <taxon>Luteolibacter</taxon>
    </lineage>
</organism>
<dbReference type="Gene3D" id="2.60.120.560">
    <property type="entry name" value="Exo-inulinase, domain 1"/>
    <property type="match status" value="1"/>
</dbReference>
<proteinExistence type="predicted"/>
<name>A0ABU9AXZ6_9BACT</name>
<feature type="domain" description="3-keto-alpha-glucoside-1,2-lyase/3-keto-2-hydroxy-glucal hydratase" evidence="2">
    <location>
        <begin position="28"/>
        <end position="188"/>
    </location>
</feature>
<gene>
    <name evidence="3" type="ORF">WKV53_13420</name>
</gene>
<evidence type="ECO:0000256" key="1">
    <source>
        <dbReference type="SAM" id="SignalP"/>
    </source>
</evidence>
<feature type="signal peptide" evidence="1">
    <location>
        <begin position="1"/>
        <end position="19"/>
    </location>
</feature>
<dbReference type="InterPro" id="IPR010496">
    <property type="entry name" value="AL/BT2_dom"/>
</dbReference>